<dbReference type="PANTHER" id="PTHR30329">
    <property type="entry name" value="STATOR ELEMENT OF FLAGELLAR MOTOR COMPLEX"/>
    <property type="match status" value="1"/>
</dbReference>
<dbReference type="RefSeq" id="WP_206291329.1">
    <property type="nucleotide sequence ID" value="NZ_CP063458.1"/>
</dbReference>
<dbReference type="InterPro" id="IPR025713">
    <property type="entry name" value="MotB-like_N_dom"/>
</dbReference>
<protein>
    <submittedName>
        <fullName evidence="10">OmpA family protein</fullName>
    </submittedName>
</protein>
<dbReference type="EMBL" id="CP063458">
    <property type="protein sequence ID" value="QOV88350.1"/>
    <property type="molecule type" value="Genomic_DNA"/>
</dbReference>
<feature type="transmembrane region" description="Helical" evidence="8">
    <location>
        <begin position="15"/>
        <end position="36"/>
    </location>
</feature>
<sequence>MAKKKCPEPEECPEWIFTFADLVMLMMGFFVILWVLKPNPGKSGEGEMDPKWMEVVAKIREAFKHVPDPDSKDPIDMYMLMKKIEQIEPPLKGPGAGAETKDRPQGANGFEPLVMNVRPGAHVAVGGRLGFEKGDASMTADTTRVADEIIKRIRGHRNILQVKGHVSLDDFADSAEPQKFMDLSLRRAQVIADYFVAKGISPDVVRVQGCSTFEPVVQRAYGEDALSLNRRVEVEVSNTPVPDRQGSGAAGVVKPLSVTSEPALSNAPVGPAH</sequence>
<dbReference type="PANTHER" id="PTHR30329:SF21">
    <property type="entry name" value="LIPOPROTEIN YIAD-RELATED"/>
    <property type="match status" value="1"/>
</dbReference>
<keyword evidence="5 8" id="KW-1133">Transmembrane helix</keyword>
<comment type="similarity">
    <text evidence="2">Belongs to the MotB family.</text>
</comment>
<dbReference type="GO" id="GO:0005886">
    <property type="term" value="C:plasma membrane"/>
    <property type="evidence" value="ECO:0007669"/>
    <property type="project" value="UniProtKB-SubCell"/>
</dbReference>
<comment type="subcellular location">
    <subcellularLocation>
        <location evidence="1">Cell membrane</location>
        <topology evidence="1">Single-pass membrane protein</topology>
    </subcellularLocation>
</comment>
<evidence type="ECO:0000256" key="5">
    <source>
        <dbReference type="ARBA" id="ARBA00022989"/>
    </source>
</evidence>
<keyword evidence="3" id="KW-1003">Cell membrane</keyword>
<name>A0A7M2WV38_9BACT</name>
<keyword evidence="6 7" id="KW-0472">Membrane</keyword>
<evidence type="ECO:0000256" key="3">
    <source>
        <dbReference type="ARBA" id="ARBA00022475"/>
    </source>
</evidence>
<evidence type="ECO:0000256" key="2">
    <source>
        <dbReference type="ARBA" id="ARBA00008914"/>
    </source>
</evidence>
<dbReference type="SUPFAM" id="SSF103088">
    <property type="entry name" value="OmpA-like"/>
    <property type="match status" value="1"/>
</dbReference>
<dbReference type="Gene3D" id="3.30.1330.60">
    <property type="entry name" value="OmpA-like domain"/>
    <property type="match status" value="1"/>
</dbReference>
<dbReference type="InterPro" id="IPR006665">
    <property type="entry name" value="OmpA-like"/>
</dbReference>
<evidence type="ECO:0000313" key="10">
    <source>
        <dbReference type="EMBL" id="QOV88350.1"/>
    </source>
</evidence>
<evidence type="ECO:0000313" key="11">
    <source>
        <dbReference type="Proteomes" id="UP000593765"/>
    </source>
</evidence>
<proteinExistence type="inferred from homology"/>
<keyword evidence="11" id="KW-1185">Reference proteome</keyword>
<feature type="domain" description="OmpA-like" evidence="9">
    <location>
        <begin position="118"/>
        <end position="240"/>
    </location>
</feature>
<evidence type="ECO:0000256" key="1">
    <source>
        <dbReference type="ARBA" id="ARBA00004162"/>
    </source>
</evidence>
<dbReference type="InterPro" id="IPR036737">
    <property type="entry name" value="OmpA-like_sf"/>
</dbReference>
<dbReference type="CDD" id="cd07185">
    <property type="entry name" value="OmpA_C-like"/>
    <property type="match status" value="1"/>
</dbReference>
<evidence type="ECO:0000259" key="9">
    <source>
        <dbReference type="PROSITE" id="PS51123"/>
    </source>
</evidence>
<dbReference type="Pfam" id="PF13677">
    <property type="entry name" value="MotB_plug"/>
    <property type="match status" value="1"/>
</dbReference>
<dbReference type="Pfam" id="PF00691">
    <property type="entry name" value="OmpA"/>
    <property type="match status" value="1"/>
</dbReference>
<organism evidence="10 11">
    <name type="scientific">Humisphaera borealis</name>
    <dbReference type="NCBI Taxonomy" id="2807512"/>
    <lineage>
        <taxon>Bacteria</taxon>
        <taxon>Pseudomonadati</taxon>
        <taxon>Planctomycetota</taxon>
        <taxon>Phycisphaerae</taxon>
        <taxon>Tepidisphaerales</taxon>
        <taxon>Tepidisphaeraceae</taxon>
        <taxon>Humisphaera</taxon>
    </lineage>
</organism>
<evidence type="ECO:0000256" key="4">
    <source>
        <dbReference type="ARBA" id="ARBA00022692"/>
    </source>
</evidence>
<dbReference type="AlphaFoldDB" id="A0A7M2WV38"/>
<evidence type="ECO:0000256" key="6">
    <source>
        <dbReference type="ARBA" id="ARBA00023136"/>
    </source>
</evidence>
<gene>
    <name evidence="10" type="ORF">IPV69_19155</name>
</gene>
<accession>A0A7M2WV38</accession>
<reference evidence="10 11" key="1">
    <citation type="submission" date="2020-10" db="EMBL/GenBank/DDBJ databases">
        <title>Wide distribution of Phycisphaera-like planctomycetes from WD2101 soil group in peatlands and genome analysis of the first cultivated representative.</title>
        <authorList>
            <person name="Dedysh S.N."/>
            <person name="Beletsky A.V."/>
            <person name="Ivanova A."/>
            <person name="Kulichevskaya I.S."/>
            <person name="Suzina N.E."/>
            <person name="Philippov D.A."/>
            <person name="Rakitin A.L."/>
            <person name="Mardanov A.V."/>
            <person name="Ravin N.V."/>
        </authorList>
    </citation>
    <scope>NUCLEOTIDE SEQUENCE [LARGE SCALE GENOMIC DNA]</scope>
    <source>
        <strain evidence="10 11">M1803</strain>
    </source>
</reference>
<dbReference type="KEGG" id="hbs:IPV69_19155"/>
<evidence type="ECO:0000256" key="7">
    <source>
        <dbReference type="PROSITE-ProRule" id="PRU00473"/>
    </source>
</evidence>
<dbReference type="Proteomes" id="UP000593765">
    <property type="component" value="Chromosome"/>
</dbReference>
<dbReference type="PROSITE" id="PS51123">
    <property type="entry name" value="OMPA_2"/>
    <property type="match status" value="1"/>
</dbReference>
<dbReference type="InterPro" id="IPR050330">
    <property type="entry name" value="Bact_OuterMem_StrucFunc"/>
</dbReference>
<evidence type="ECO:0000256" key="8">
    <source>
        <dbReference type="SAM" id="Phobius"/>
    </source>
</evidence>
<keyword evidence="4 8" id="KW-0812">Transmembrane</keyword>